<sequence length="244" mass="27795">MLHTPQCLQDILVILYLLVGIIPLTAQTFTEQKKSYPVSADGNKYVVSGFTPFSDMQDENIYANALLWIVKNVCPQLREGIAEVNVPAKNFSCDLILASQADSSQKNTYYCKALFQVKDGKLVYYLSNIRIESSAVIMKKITPMEKLQPDKKASHKEIMDDFVQVESQVLNKMFDFIITNQLSPITHWNEININKPVKGMTEDECLLAFGKPQTIQESNGEVQWMYSSSFYLFFKNGHVETIIK</sequence>
<keyword evidence="1" id="KW-0472">Membrane</keyword>
<dbReference type="RefSeq" id="WP_074708752.1">
    <property type="nucleotide sequence ID" value="NZ_FNRP01000044.1"/>
</dbReference>
<accession>A0A1I5APG0</accession>
<dbReference type="Proteomes" id="UP000183766">
    <property type="component" value="Unassembled WGS sequence"/>
</dbReference>
<dbReference type="EMBL" id="FNRP01000044">
    <property type="protein sequence ID" value="SEB16624.1"/>
    <property type="molecule type" value="Genomic_DNA"/>
</dbReference>
<name>A0A1I5APG0_9BACE</name>
<evidence type="ECO:0000313" key="4">
    <source>
        <dbReference type="Proteomes" id="UP000183040"/>
    </source>
</evidence>
<evidence type="ECO:0008006" key="6">
    <source>
        <dbReference type="Google" id="ProtNLM"/>
    </source>
</evidence>
<evidence type="ECO:0000256" key="1">
    <source>
        <dbReference type="SAM" id="Phobius"/>
    </source>
</evidence>
<keyword evidence="1" id="KW-1133">Transmembrane helix</keyword>
<evidence type="ECO:0000313" key="3">
    <source>
        <dbReference type="EMBL" id="SFN64333.1"/>
    </source>
</evidence>
<dbReference type="AlphaFoldDB" id="A0A1I5APG0"/>
<proteinExistence type="predicted"/>
<reference evidence="3 4" key="2">
    <citation type="submission" date="2016-10" db="EMBL/GenBank/DDBJ databases">
        <authorList>
            <person name="de Groot N.N."/>
        </authorList>
    </citation>
    <scope>NUCLEOTIDE SEQUENCE [LARGE SCALE GENOMIC DNA]</scope>
    <source>
        <strain evidence="3">NLAE-zl-C202</strain>
        <strain evidence="2 4">NLAE-zl-G339</strain>
    </source>
</reference>
<protein>
    <recommendedName>
        <fullName evidence="6">DUF4468 domain-containing protein</fullName>
    </recommendedName>
</protein>
<organism evidence="3 5">
    <name type="scientific">Bacteroides xylanisolvens</name>
    <dbReference type="NCBI Taxonomy" id="371601"/>
    <lineage>
        <taxon>Bacteria</taxon>
        <taxon>Pseudomonadati</taxon>
        <taxon>Bacteroidota</taxon>
        <taxon>Bacteroidia</taxon>
        <taxon>Bacteroidales</taxon>
        <taxon>Bacteroidaceae</taxon>
        <taxon>Bacteroides</taxon>
    </lineage>
</organism>
<dbReference type="Proteomes" id="UP000183040">
    <property type="component" value="Unassembled WGS sequence"/>
</dbReference>
<gene>
    <name evidence="2" type="ORF">SAMN04487924_1443</name>
    <name evidence="3" type="ORF">SAMN05216250_1413</name>
</gene>
<keyword evidence="1" id="KW-0812">Transmembrane</keyword>
<feature type="transmembrane region" description="Helical" evidence="1">
    <location>
        <begin position="7"/>
        <end position="26"/>
    </location>
</feature>
<evidence type="ECO:0000313" key="5">
    <source>
        <dbReference type="Proteomes" id="UP000183766"/>
    </source>
</evidence>
<evidence type="ECO:0000313" key="2">
    <source>
        <dbReference type="EMBL" id="SEB16624.1"/>
    </source>
</evidence>
<reference evidence="5" key="1">
    <citation type="submission" date="2016-10" db="EMBL/GenBank/DDBJ databases">
        <authorList>
            <person name="Varghese N."/>
            <person name="Submissions S."/>
        </authorList>
    </citation>
    <scope>NUCLEOTIDE SEQUENCE [LARGE SCALE GENOMIC DNA]</scope>
    <source>
        <strain evidence="5">NLAE-zl-C202</strain>
    </source>
</reference>
<dbReference type="EMBL" id="FOUM01000041">
    <property type="protein sequence ID" value="SFN64333.1"/>
    <property type="molecule type" value="Genomic_DNA"/>
</dbReference>